<dbReference type="AlphaFoldDB" id="A0A061FWW7"/>
<dbReference type="HOGENOM" id="CLU_1374361_0_0_1"/>
<keyword evidence="3" id="KW-1185">Reference proteome</keyword>
<feature type="signal peptide" evidence="1">
    <location>
        <begin position="1"/>
        <end position="16"/>
    </location>
</feature>
<feature type="chain" id="PRO_5001598387" description="Secreted protein" evidence="1">
    <location>
        <begin position="17"/>
        <end position="199"/>
    </location>
</feature>
<keyword evidence="1" id="KW-0732">Signal</keyword>
<dbReference type="Proteomes" id="UP000026915">
    <property type="component" value="Chromosome 10"/>
</dbReference>
<accession>A0A061FWW7</accession>
<dbReference type="EMBL" id="CM001888">
    <property type="protein sequence ID" value="EOY19289.1"/>
    <property type="molecule type" value="Genomic_DNA"/>
</dbReference>
<name>A0A061FWW7_THECC</name>
<evidence type="ECO:0008006" key="4">
    <source>
        <dbReference type="Google" id="ProtNLM"/>
    </source>
</evidence>
<reference evidence="2 3" key="1">
    <citation type="journal article" date="2013" name="Genome Biol.">
        <title>The genome sequence of the most widely cultivated cacao type and its use to identify candidate genes regulating pod color.</title>
        <authorList>
            <person name="Motamayor J.C."/>
            <person name="Mockaitis K."/>
            <person name="Schmutz J."/>
            <person name="Haiminen N."/>
            <person name="Iii D.L."/>
            <person name="Cornejo O."/>
            <person name="Findley S.D."/>
            <person name="Zheng P."/>
            <person name="Utro F."/>
            <person name="Royaert S."/>
            <person name="Saski C."/>
            <person name="Jenkins J."/>
            <person name="Podicheti R."/>
            <person name="Zhao M."/>
            <person name="Scheffler B.E."/>
            <person name="Stack J.C."/>
            <person name="Feltus F.A."/>
            <person name="Mustiga G.M."/>
            <person name="Amores F."/>
            <person name="Phillips W."/>
            <person name="Marelli J.P."/>
            <person name="May G.D."/>
            <person name="Shapiro H."/>
            <person name="Ma J."/>
            <person name="Bustamante C.D."/>
            <person name="Schnell R.J."/>
            <person name="Main D."/>
            <person name="Gilbert D."/>
            <person name="Parida L."/>
            <person name="Kuhn D.N."/>
        </authorList>
    </citation>
    <scope>NUCLEOTIDE SEQUENCE [LARGE SCALE GENOMIC DNA]</scope>
    <source>
        <strain evidence="3">cv. Matina 1-6</strain>
    </source>
</reference>
<dbReference type="InParanoid" id="A0A061FWW7"/>
<dbReference type="Gramene" id="EOY19289">
    <property type="protein sequence ID" value="EOY19289"/>
    <property type="gene ID" value="TCM_044341"/>
</dbReference>
<sequence>MLIGLLSILGLHQVRMSPRTQTTTRGMVEQAAHVDAITRPYFSTIRGHGRQGRTTRFASEEPPTAISVDYSQRIETRIAMNQATQVDYSQRIETRIAMNQATQAEHETKKKREKAGERVAKWQLESEKERLCCYQFVKEKGCCWLPICAGKIRAGISLVHTHRHVQSTENSYRQIMAFCGNAPTNVVSAMTTRKLLRHR</sequence>
<evidence type="ECO:0000256" key="1">
    <source>
        <dbReference type="SAM" id="SignalP"/>
    </source>
</evidence>
<evidence type="ECO:0000313" key="3">
    <source>
        <dbReference type="Proteomes" id="UP000026915"/>
    </source>
</evidence>
<protein>
    <recommendedName>
        <fullName evidence="4">Secreted protein</fullName>
    </recommendedName>
</protein>
<evidence type="ECO:0000313" key="2">
    <source>
        <dbReference type="EMBL" id="EOY19289.1"/>
    </source>
</evidence>
<gene>
    <name evidence="2" type="ORF">TCM_044341</name>
</gene>
<proteinExistence type="predicted"/>
<organism evidence="2 3">
    <name type="scientific">Theobroma cacao</name>
    <name type="common">Cacao</name>
    <name type="synonym">Cocoa</name>
    <dbReference type="NCBI Taxonomy" id="3641"/>
    <lineage>
        <taxon>Eukaryota</taxon>
        <taxon>Viridiplantae</taxon>
        <taxon>Streptophyta</taxon>
        <taxon>Embryophyta</taxon>
        <taxon>Tracheophyta</taxon>
        <taxon>Spermatophyta</taxon>
        <taxon>Magnoliopsida</taxon>
        <taxon>eudicotyledons</taxon>
        <taxon>Gunneridae</taxon>
        <taxon>Pentapetalae</taxon>
        <taxon>rosids</taxon>
        <taxon>malvids</taxon>
        <taxon>Malvales</taxon>
        <taxon>Malvaceae</taxon>
        <taxon>Byttnerioideae</taxon>
        <taxon>Theobroma</taxon>
    </lineage>
</organism>